<accession>A0ABM9PPC4</accession>
<organism evidence="1 2">
    <name type="scientific">Tenacibaculum vairaonense</name>
    <dbReference type="NCBI Taxonomy" id="3137860"/>
    <lineage>
        <taxon>Bacteria</taxon>
        <taxon>Pseudomonadati</taxon>
        <taxon>Bacteroidota</taxon>
        <taxon>Flavobacteriia</taxon>
        <taxon>Flavobacteriales</taxon>
        <taxon>Flavobacteriaceae</taxon>
        <taxon>Tenacibaculum</taxon>
    </lineage>
</organism>
<evidence type="ECO:0000313" key="2">
    <source>
        <dbReference type="Proteomes" id="UP001497602"/>
    </source>
</evidence>
<gene>
    <name evidence="1" type="ORF">T190115A13A_40116</name>
</gene>
<keyword evidence="2" id="KW-1185">Reference proteome</keyword>
<dbReference type="EMBL" id="CAXJRC010000041">
    <property type="protein sequence ID" value="CAL2107594.1"/>
    <property type="molecule type" value="Genomic_DNA"/>
</dbReference>
<protein>
    <submittedName>
        <fullName evidence="1">Uncharacterized protein</fullName>
    </submittedName>
</protein>
<reference evidence="1 2" key="1">
    <citation type="submission" date="2024-05" db="EMBL/GenBank/DDBJ databases">
        <authorList>
            <person name="Duchaud E."/>
        </authorList>
    </citation>
    <scope>NUCLEOTIDE SEQUENCE [LARGE SCALE GENOMIC DNA]</scope>
    <source>
        <strain evidence="1">Ena-SAMPLE-TAB-13-05-2024-13:56:06:370-140305</strain>
    </source>
</reference>
<dbReference type="Proteomes" id="UP001497602">
    <property type="component" value="Unassembled WGS sequence"/>
</dbReference>
<proteinExistence type="predicted"/>
<dbReference type="RefSeq" id="WP_348739205.1">
    <property type="nucleotide sequence ID" value="NZ_CAXJRC010000041.1"/>
</dbReference>
<evidence type="ECO:0000313" key="1">
    <source>
        <dbReference type="EMBL" id="CAL2107594.1"/>
    </source>
</evidence>
<name>A0ABM9PPC4_9FLAO</name>
<comment type="caution">
    <text evidence="1">The sequence shown here is derived from an EMBL/GenBank/DDBJ whole genome shotgun (WGS) entry which is preliminary data.</text>
</comment>
<sequence length="184" mass="21136">MSKYDLILLIIVIALNSCKKIDSKKISKVDKEAVKIEEYDFEVKQDSVYNSYLVNDSLTLVLYSNMEKILHKSKFKIVKEPIKNRHIDNLIDTIVTSKFKNSEIITYQGHSKKWVTKAKIRDSDFELNNFIIVGTKGYVIEKSLAKGIQTDTLKIGNLEQTSVFSLIFDKSGILKLIEYNGYVD</sequence>